<dbReference type="Proteomes" id="UP001597480">
    <property type="component" value="Unassembled WGS sequence"/>
</dbReference>
<organism evidence="2 3">
    <name type="scientific">Flavobacterium suzhouense</name>
    <dbReference type="NCBI Taxonomy" id="1529638"/>
    <lineage>
        <taxon>Bacteria</taxon>
        <taxon>Pseudomonadati</taxon>
        <taxon>Bacteroidota</taxon>
        <taxon>Flavobacteriia</taxon>
        <taxon>Flavobacteriales</taxon>
        <taxon>Flavobacteriaceae</taxon>
        <taxon>Flavobacterium</taxon>
    </lineage>
</organism>
<gene>
    <name evidence="2" type="ORF">ACFSR3_02130</name>
</gene>
<dbReference type="EMBL" id="JBHUMD010000003">
    <property type="protein sequence ID" value="MFD2600843.1"/>
    <property type="molecule type" value="Genomic_DNA"/>
</dbReference>
<sequence>MGINTYEVMYIQARDNYPYNVDECIEKLQYVIAADDEHAGAHCLMGQIYEEQLEDYEQAEYYYRMTLYLNKNYVSVYRLYAHMLIKLNRYEEGLKLLDLALKVPGMDIANMFYLKGLLYEKYEMYATATEYYTEAKKASLNTYYLEAMDGHIKRVKDKKALDKKSKKKDKQKEEKKKEKASS</sequence>
<comment type="caution">
    <text evidence="2">The sequence shown here is derived from an EMBL/GenBank/DDBJ whole genome shotgun (WGS) entry which is preliminary data.</text>
</comment>
<evidence type="ECO:0000313" key="3">
    <source>
        <dbReference type="Proteomes" id="UP001597480"/>
    </source>
</evidence>
<dbReference type="InterPro" id="IPR011990">
    <property type="entry name" value="TPR-like_helical_dom_sf"/>
</dbReference>
<dbReference type="SUPFAM" id="SSF48452">
    <property type="entry name" value="TPR-like"/>
    <property type="match status" value="1"/>
</dbReference>
<dbReference type="InterPro" id="IPR019734">
    <property type="entry name" value="TPR_rpt"/>
</dbReference>
<dbReference type="SMART" id="SM00028">
    <property type="entry name" value="TPR"/>
    <property type="match status" value="3"/>
</dbReference>
<dbReference type="Gene3D" id="1.25.40.10">
    <property type="entry name" value="Tetratricopeptide repeat domain"/>
    <property type="match status" value="1"/>
</dbReference>
<evidence type="ECO:0000256" key="1">
    <source>
        <dbReference type="SAM" id="MobiDB-lite"/>
    </source>
</evidence>
<name>A0ABW5NQ80_9FLAO</name>
<reference evidence="3" key="1">
    <citation type="journal article" date="2019" name="Int. J. Syst. Evol. Microbiol.">
        <title>The Global Catalogue of Microorganisms (GCM) 10K type strain sequencing project: providing services to taxonomists for standard genome sequencing and annotation.</title>
        <authorList>
            <consortium name="The Broad Institute Genomics Platform"/>
            <consortium name="The Broad Institute Genome Sequencing Center for Infectious Disease"/>
            <person name="Wu L."/>
            <person name="Ma J."/>
        </authorList>
    </citation>
    <scope>NUCLEOTIDE SEQUENCE [LARGE SCALE GENOMIC DNA]</scope>
    <source>
        <strain evidence="3">KCTC 42107</strain>
    </source>
</reference>
<feature type="compositionally biased region" description="Basic and acidic residues" evidence="1">
    <location>
        <begin position="170"/>
        <end position="182"/>
    </location>
</feature>
<proteinExistence type="predicted"/>
<feature type="region of interest" description="Disordered" evidence="1">
    <location>
        <begin position="155"/>
        <end position="182"/>
    </location>
</feature>
<evidence type="ECO:0000313" key="2">
    <source>
        <dbReference type="EMBL" id="MFD2600843.1"/>
    </source>
</evidence>
<evidence type="ECO:0008006" key="4">
    <source>
        <dbReference type="Google" id="ProtNLM"/>
    </source>
</evidence>
<dbReference type="RefSeq" id="WP_379819509.1">
    <property type="nucleotide sequence ID" value="NZ_JBHUMD010000003.1"/>
</dbReference>
<keyword evidence="3" id="KW-1185">Reference proteome</keyword>
<accession>A0ABW5NQ80</accession>
<protein>
    <recommendedName>
        <fullName evidence="4">Tetratricopeptide repeat protein</fullName>
    </recommendedName>
</protein>